<dbReference type="GO" id="GO:0006094">
    <property type="term" value="P:gluconeogenesis"/>
    <property type="evidence" value="ECO:0007669"/>
    <property type="project" value="InterPro"/>
</dbReference>
<evidence type="ECO:0000313" key="2">
    <source>
        <dbReference type="Proteomes" id="UP001139308"/>
    </source>
</evidence>
<dbReference type="GO" id="GO:0006096">
    <property type="term" value="P:glycolytic process"/>
    <property type="evidence" value="ECO:0007669"/>
    <property type="project" value="InterPro"/>
</dbReference>
<gene>
    <name evidence="1" type="ORF">L5014_24790</name>
</gene>
<sequence>MGLLAVWSLTPEAPGQLIALYEHSAFKQALIWNIDSFDQHMDPALPPFAGRAVMSLDWK</sequence>
<organism evidence="1 2">
    <name type="scientific">Paraburkholderia tagetis</name>
    <dbReference type="NCBI Taxonomy" id="2913261"/>
    <lineage>
        <taxon>Bacteria</taxon>
        <taxon>Pseudomonadati</taxon>
        <taxon>Pseudomonadota</taxon>
        <taxon>Betaproteobacteria</taxon>
        <taxon>Burkholderiales</taxon>
        <taxon>Burkholderiaceae</taxon>
        <taxon>Paraburkholderia</taxon>
    </lineage>
</organism>
<dbReference type="SUPFAM" id="SSF53697">
    <property type="entry name" value="SIS domain"/>
    <property type="match status" value="1"/>
</dbReference>
<reference evidence="1" key="1">
    <citation type="submission" date="2022-01" db="EMBL/GenBank/DDBJ databases">
        <title>Genome sequence and assembly of Parabukholderia sp. RG36.</title>
        <authorList>
            <person name="Chhetri G."/>
        </authorList>
    </citation>
    <scope>NUCLEOTIDE SEQUENCE</scope>
    <source>
        <strain evidence="1">RG36</strain>
    </source>
</reference>
<dbReference type="AlphaFoldDB" id="A0A9X1RSH1"/>
<dbReference type="GO" id="GO:0004347">
    <property type="term" value="F:glucose-6-phosphate isomerase activity"/>
    <property type="evidence" value="ECO:0007669"/>
    <property type="project" value="InterPro"/>
</dbReference>
<dbReference type="InterPro" id="IPR001672">
    <property type="entry name" value="G6P_Isomerase"/>
</dbReference>
<dbReference type="Pfam" id="PF00342">
    <property type="entry name" value="PGI"/>
    <property type="match status" value="1"/>
</dbReference>
<evidence type="ECO:0000313" key="1">
    <source>
        <dbReference type="EMBL" id="MCG5076543.1"/>
    </source>
</evidence>
<proteinExistence type="predicted"/>
<protein>
    <submittedName>
        <fullName evidence="1">Uncharacterized protein</fullName>
    </submittedName>
</protein>
<dbReference type="InterPro" id="IPR046348">
    <property type="entry name" value="SIS_dom_sf"/>
</dbReference>
<keyword evidence="2" id="KW-1185">Reference proteome</keyword>
<accession>A0A9X1RSH1</accession>
<comment type="caution">
    <text evidence="1">The sequence shown here is derived from an EMBL/GenBank/DDBJ whole genome shotgun (WGS) entry which is preliminary data.</text>
</comment>
<dbReference type="Gene3D" id="3.40.50.10490">
    <property type="entry name" value="Glucose-6-phosphate isomerase like protein, domain 1"/>
    <property type="match status" value="1"/>
</dbReference>
<dbReference type="Proteomes" id="UP001139308">
    <property type="component" value="Unassembled WGS sequence"/>
</dbReference>
<dbReference type="EMBL" id="JAKLJA010000025">
    <property type="protein sequence ID" value="MCG5076543.1"/>
    <property type="molecule type" value="Genomic_DNA"/>
</dbReference>
<dbReference type="GO" id="GO:0097367">
    <property type="term" value="F:carbohydrate derivative binding"/>
    <property type="evidence" value="ECO:0007669"/>
    <property type="project" value="InterPro"/>
</dbReference>
<name>A0A9X1RSH1_9BURK</name>